<proteinExistence type="predicted"/>
<protein>
    <submittedName>
        <fullName evidence="1">Uncharacterized protein</fullName>
    </submittedName>
</protein>
<evidence type="ECO:0000313" key="1">
    <source>
        <dbReference type="EMBL" id="KAI4319487.1"/>
    </source>
</evidence>
<organism evidence="1 2">
    <name type="scientific">Melastoma candidum</name>
    <dbReference type="NCBI Taxonomy" id="119954"/>
    <lineage>
        <taxon>Eukaryota</taxon>
        <taxon>Viridiplantae</taxon>
        <taxon>Streptophyta</taxon>
        <taxon>Embryophyta</taxon>
        <taxon>Tracheophyta</taxon>
        <taxon>Spermatophyta</taxon>
        <taxon>Magnoliopsida</taxon>
        <taxon>eudicotyledons</taxon>
        <taxon>Gunneridae</taxon>
        <taxon>Pentapetalae</taxon>
        <taxon>rosids</taxon>
        <taxon>malvids</taxon>
        <taxon>Myrtales</taxon>
        <taxon>Melastomataceae</taxon>
        <taxon>Melastomatoideae</taxon>
        <taxon>Melastomateae</taxon>
        <taxon>Melastoma</taxon>
    </lineage>
</organism>
<evidence type="ECO:0000313" key="2">
    <source>
        <dbReference type="Proteomes" id="UP001057402"/>
    </source>
</evidence>
<comment type="caution">
    <text evidence="1">The sequence shown here is derived from an EMBL/GenBank/DDBJ whole genome shotgun (WGS) entry which is preliminary data.</text>
</comment>
<accession>A0ACB9M7P3</accession>
<reference evidence="2" key="1">
    <citation type="journal article" date="2023" name="Front. Plant Sci.">
        <title>Chromosomal-level genome assembly of Melastoma candidum provides insights into trichome evolution.</title>
        <authorList>
            <person name="Zhong Y."/>
            <person name="Wu W."/>
            <person name="Sun C."/>
            <person name="Zou P."/>
            <person name="Liu Y."/>
            <person name="Dai S."/>
            <person name="Zhou R."/>
        </authorList>
    </citation>
    <scope>NUCLEOTIDE SEQUENCE [LARGE SCALE GENOMIC DNA]</scope>
</reference>
<keyword evidence="2" id="KW-1185">Reference proteome</keyword>
<sequence length="84" mass="8705">MTVAGMDARTMGLDQLKLEDGLEARDPLRINAKEDGSERNWDDEGSKGAKRKDEGLKGGKGGSPQQTSATESLAAGATGINAGD</sequence>
<name>A0ACB9M7P3_9MYRT</name>
<dbReference type="EMBL" id="CM042889">
    <property type="protein sequence ID" value="KAI4319487.1"/>
    <property type="molecule type" value="Genomic_DNA"/>
</dbReference>
<dbReference type="Proteomes" id="UP001057402">
    <property type="component" value="Chromosome 10"/>
</dbReference>
<gene>
    <name evidence="1" type="ORF">MLD38_033077</name>
</gene>